<name>A0ABR3KJN7_TRISP</name>
<organism evidence="1 2">
    <name type="scientific">Trichinella spiralis</name>
    <name type="common">Trichina worm</name>
    <dbReference type="NCBI Taxonomy" id="6334"/>
    <lineage>
        <taxon>Eukaryota</taxon>
        <taxon>Metazoa</taxon>
        <taxon>Ecdysozoa</taxon>
        <taxon>Nematoda</taxon>
        <taxon>Enoplea</taxon>
        <taxon>Dorylaimia</taxon>
        <taxon>Trichinellida</taxon>
        <taxon>Trichinellidae</taxon>
        <taxon>Trichinella</taxon>
    </lineage>
</organism>
<reference evidence="1 2" key="1">
    <citation type="submission" date="2024-07" db="EMBL/GenBank/DDBJ databases">
        <title>Enhanced genomic and transcriptomic resources for Trichinella pseudospiralis and T. spiralis underpin the discovery of pronounced molecular differences between stages and species.</title>
        <authorList>
            <person name="Pasi K.K."/>
            <person name="La Rosa G."/>
            <person name="Gomez-Morales M.A."/>
            <person name="Tosini F."/>
            <person name="Sumanam S."/>
            <person name="Young N.D."/>
            <person name="Chang B.C."/>
            <person name="Robin G.B."/>
        </authorList>
    </citation>
    <scope>NUCLEOTIDE SEQUENCE [LARGE SCALE GENOMIC DNA]</scope>
    <source>
        <strain evidence="1">ISS534</strain>
    </source>
</reference>
<keyword evidence="2" id="KW-1185">Reference proteome</keyword>
<protein>
    <submittedName>
        <fullName evidence="1">Puromycin-sensitive aminopeptidase-like protein</fullName>
    </submittedName>
</protein>
<evidence type="ECO:0000313" key="1">
    <source>
        <dbReference type="EMBL" id="KAL1237615.1"/>
    </source>
</evidence>
<accession>A0ABR3KJN7</accession>
<dbReference type="EMBL" id="JBEUSY010000340">
    <property type="protein sequence ID" value="KAL1237615.1"/>
    <property type="molecule type" value="Genomic_DNA"/>
</dbReference>
<proteinExistence type="predicted"/>
<sequence>MIKISANGSIWQASLIAEMESVDAEQVALKNAVPVNLSITDVLLSSFKQLQREYMHTSGFDDQNEHHISLRSSSMLRKGERKSKRKLLDRWQMYF</sequence>
<evidence type="ECO:0000313" key="2">
    <source>
        <dbReference type="Proteomes" id="UP001558632"/>
    </source>
</evidence>
<dbReference type="Proteomes" id="UP001558632">
    <property type="component" value="Unassembled WGS sequence"/>
</dbReference>
<gene>
    <name evidence="1" type="ORF">TSPI_05673</name>
</gene>
<comment type="caution">
    <text evidence="1">The sequence shown here is derived from an EMBL/GenBank/DDBJ whole genome shotgun (WGS) entry which is preliminary data.</text>
</comment>